<protein>
    <submittedName>
        <fullName evidence="1">Uncharacterized protein</fullName>
    </submittedName>
</protein>
<evidence type="ECO:0000313" key="1">
    <source>
        <dbReference type="EMBL" id="KAH3687618.1"/>
    </source>
</evidence>
<accession>A0A9P8TPY5</accession>
<comment type="caution">
    <text evidence="1">The sequence shown here is derived from an EMBL/GenBank/DDBJ whole genome shotgun (WGS) entry which is preliminary data.</text>
</comment>
<proteinExistence type="predicted"/>
<evidence type="ECO:0000313" key="2">
    <source>
        <dbReference type="Proteomes" id="UP000774326"/>
    </source>
</evidence>
<organism evidence="1 2">
    <name type="scientific">Wickerhamomyces pijperi</name>
    <name type="common">Yeast</name>
    <name type="synonym">Pichia pijperi</name>
    <dbReference type="NCBI Taxonomy" id="599730"/>
    <lineage>
        <taxon>Eukaryota</taxon>
        <taxon>Fungi</taxon>
        <taxon>Dikarya</taxon>
        <taxon>Ascomycota</taxon>
        <taxon>Saccharomycotina</taxon>
        <taxon>Saccharomycetes</taxon>
        <taxon>Phaffomycetales</taxon>
        <taxon>Wickerhamomycetaceae</taxon>
        <taxon>Wickerhamomyces</taxon>
    </lineage>
</organism>
<sequence>MSELVKEISESLDFAELEKDLSWKFEDVKIRYGENTRKTMESTFTLELMIMSTNLLYRQHRMNNMNLESFPNEIKQLVYQEHINSEEPNSSSDKTEVVNGSRNTKETVLIFHKPNIKSPVDFDLLYGKDNKTYIEVSKNFNCRAYKWKSFKVETSRLKEIIADILKEKKRTINGLRIVLAFDYASCDCYYPVQVYRDLWSQFKEFPHYVDIIKHSREINEITKYKEQKISVLDACTRVEVNREQDPQISFNTPVFKMNNSIDPFIRSSVLFEASNTDAEAMAGEK</sequence>
<name>A0A9P8TPY5_WICPI</name>
<reference evidence="1" key="2">
    <citation type="submission" date="2021-01" db="EMBL/GenBank/DDBJ databases">
        <authorList>
            <person name="Schikora-Tamarit M.A."/>
        </authorList>
    </citation>
    <scope>NUCLEOTIDE SEQUENCE</scope>
    <source>
        <strain evidence="1">CBS2887</strain>
    </source>
</reference>
<keyword evidence="2" id="KW-1185">Reference proteome</keyword>
<dbReference type="Proteomes" id="UP000774326">
    <property type="component" value="Unassembled WGS sequence"/>
</dbReference>
<dbReference type="AlphaFoldDB" id="A0A9P8TPY5"/>
<reference evidence="1" key="1">
    <citation type="journal article" date="2021" name="Open Biol.">
        <title>Shared evolutionary footprints suggest mitochondrial oxidative damage underlies multiple complex I losses in fungi.</title>
        <authorList>
            <person name="Schikora-Tamarit M.A."/>
            <person name="Marcet-Houben M."/>
            <person name="Nosek J."/>
            <person name="Gabaldon T."/>
        </authorList>
    </citation>
    <scope>NUCLEOTIDE SEQUENCE</scope>
    <source>
        <strain evidence="1">CBS2887</strain>
    </source>
</reference>
<dbReference type="EMBL" id="JAEUBG010000721">
    <property type="protein sequence ID" value="KAH3687618.1"/>
    <property type="molecule type" value="Genomic_DNA"/>
</dbReference>
<gene>
    <name evidence="1" type="ORF">WICPIJ_001428</name>
</gene>